<evidence type="ECO:0000256" key="6">
    <source>
        <dbReference type="ARBA" id="ARBA00023098"/>
    </source>
</evidence>
<dbReference type="RefSeq" id="XP_026677530.1">
    <property type="nucleotide sequence ID" value="XM_026821729.1"/>
</dbReference>
<evidence type="ECO:0000256" key="5">
    <source>
        <dbReference type="ARBA" id="ARBA00023002"/>
    </source>
</evidence>
<keyword evidence="4" id="KW-0276">Fatty acid metabolism</keyword>
<evidence type="ECO:0000256" key="8">
    <source>
        <dbReference type="ARBA" id="ARBA00073497"/>
    </source>
</evidence>
<dbReference type="PRINTS" id="PR00080">
    <property type="entry name" value="SDRFAMILY"/>
</dbReference>
<dbReference type="GO" id="GO:0005777">
    <property type="term" value="C:peroxisome"/>
    <property type="evidence" value="ECO:0007669"/>
    <property type="project" value="UniProtKB-SubCell"/>
</dbReference>
<dbReference type="FunFam" id="3.40.50.720:FF:000185">
    <property type="entry name" value="peroxisomal multifunctional enzyme type 2"/>
    <property type="match status" value="1"/>
</dbReference>
<evidence type="ECO:0000313" key="10">
    <source>
        <dbReference type="Proteomes" id="UP000079169"/>
    </source>
</evidence>
<dbReference type="PROSITE" id="PS00061">
    <property type="entry name" value="ADH_SHORT"/>
    <property type="match status" value="1"/>
</dbReference>
<dbReference type="Gene3D" id="3.30.1050.10">
    <property type="entry name" value="SCP2 sterol-binding domain"/>
    <property type="match status" value="1"/>
</dbReference>
<dbReference type="Pfam" id="PF00106">
    <property type="entry name" value="adh_short"/>
    <property type="match status" value="3"/>
</dbReference>
<evidence type="ECO:0000259" key="9">
    <source>
        <dbReference type="SMART" id="SM00822"/>
    </source>
</evidence>
<dbReference type="InterPro" id="IPR002347">
    <property type="entry name" value="SDR_fam"/>
</dbReference>
<evidence type="ECO:0000256" key="1">
    <source>
        <dbReference type="ARBA" id="ARBA00004275"/>
    </source>
</evidence>
<dbReference type="SUPFAM" id="SSF51735">
    <property type="entry name" value="NAD(P)-binding Rossmann-fold domains"/>
    <property type="match status" value="3"/>
</dbReference>
<dbReference type="STRING" id="121845.A0A3Q0IT41"/>
<dbReference type="Gene3D" id="3.40.50.720">
    <property type="entry name" value="NAD(P)-binding Rossmann-like Domain"/>
    <property type="match status" value="3"/>
</dbReference>
<evidence type="ECO:0000256" key="2">
    <source>
        <dbReference type="ARBA" id="ARBA00005005"/>
    </source>
</evidence>
<reference evidence="11" key="1">
    <citation type="submission" date="2025-08" db="UniProtKB">
        <authorList>
            <consortium name="RefSeq"/>
        </authorList>
    </citation>
    <scope>IDENTIFICATION</scope>
</reference>
<dbReference type="PANTHER" id="PTHR45024">
    <property type="entry name" value="DEHYDROGENASES, SHORT CHAIN"/>
    <property type="match status" value="1"/>
</dbReference>
<dbReference type="InterPro" id="IPR057326">
    <property type="entry name" value="KR_dom"/>
</dbReference>
<dbReference type="PANTHER" id="PTHR45024:SF2">
    <property type="entry name" value="SCP2 DOMAIN-CONTAINING PROTEIN"/>
    <property type="match status" value="1"/>
</dbReference>
<evidence type="ECO:0000256" key="7">
    <source>
        <dbReference type="ARBA" id="ARBA00023140"/>
    </source>
</evidence>
<sequence>MPEQVRFDGRVAIVTGAGAGLGRSYALLLAERGASVVVNDLGGQRDGDGKSSKAADTVVAEIRSKGGKAVPNYNSVVDGDKIVQTALENFGRIDIVINNAGILRDKSFARISDTDWQLVQDVHLTGAFRVSRAAWPHMKKQNYGRLVMTASNSGLLGNFGQANYSAAKMALVGLSNTLSIEGEKNNIHCNVIVPTAASRLTEDILPPDFFEELRPDLIAPVVAWLCHEEDTNSILRDKSFARISDTDWQLVQDVHLTGAFRVSRAAWPHMKKQNYGRLVMTASNSGLLGNFGQANYSYIIVKINPSCPTGHVVTTYIELTHYCPAGHIVRGEGTLLRKSITDPVMLENVRDLWSKVTDMTGASKVNRLEGTVGRDRQFFLAKSITDPVMLENVRDLWSKVTDMTGASKVNRLEGTVVPCSLLNVGEDVHLTGAFRVSRAAWPHMKKQNYGRLVMTASNSGLLGNFGQANYRWASTICQVLRQYAGNDPALFKSLKESNVISSVQMRKTGATSRPPGATLHTHRVNAADDLISQAVFDGMLERVQADPSLTKKVNGVFVYVILKNGKKADTWTADLKKGKVYKGEPEAGVKADTTITVEDSDLVDIALGKLNAQSAFMKGKLKIKGNIMLTQKLKLLMAQESKL</sequence>
<feature type="domain" description="Ketoreductase" evidence="9">
    <location>
        <begin position="10"/>
        <end position="203"/>
    </location>
</feature>
<accession>A0A3Q0IT41</accession>
<dbReference type="SMART" id="SM00822">
    <property type="entry name" value="PKS_KR"/>
    <property type="match status" value="1"/>
</dbReference>
<dbReference type="InterPro" id="IPR036291">
    <property type="entry name" value="NAD(P)-bd_dom_sf"/>
</dbReference>
<keyword evidence="6" id="KW-0443">Lipid metabolism</keyword>
<keyword evidence="5" id="KW-0560">Oxidoreductase</keyword>
<dbReference type="PRINTS" id="PR00081">
    <property type="entry name" value="GDHRDH"/>
</dbReference>
<evidence type="ECO:0000256" key="3">
    <source>
        <dbReference type="ARBA" id="ARBA00006484"/>
    </source>
</evidence>
<comment type="similarity">
    <text evidence="3">Belongs to the short-chain dehydrogenases/reductases (SDR) family.</text>
</comment>
<dbReference type="GO" id="GO:0018812">
    <property type="term" value="F:3-hydroxyacyl-CoA dehydratase activity"/>
    <property type="evidence" value="ECO:0007669"/>
    <property type="project" value="UniProtKB-ARBA"/>
</dbReference>
<organism evidence="10 11">
    <name type="scientific">Diaphorina citri</name>
    <name type="common">Asian citrus psyllid</name>
    <dbReference type="NCBI Taxonomy" id="121845"/>
    <lineage>
        <taxon>Eukaryota</taxon>
        <taxon>Metazoa</taxon>
        <taxon>Ecdysozoa</taxon>
        <taxon>Arthropoda</taxon>
        <taxon>Hexapoda</taxon>
        <taxon>Insecta</taxon>
        <taxon>Pterygota</taxon>
        <taxon>Neoptera</taxon>
        <taxon>Paraneoptera</taxon>
        <taxon>Hemiptera</taxon>
        <taxon>Sternorrhyncha</taxon>
        <taxon>Psylloidea</taxon>
        <taxon>Psyllidae</taxon>
        <taxon>Diaphorininae</taxon>
        <taxon>Diaphorina</taxon>
    </lineage>
</organism>
<dbReference type="KEGG" id="dci:103506752"/>
<dbReference type="PaxDb" id="121845-A0A3Q0IT41"/>
<dbReference type="InterPro" id="IPR020904">
    <property type="entry name" value="Sc_DH/Rdtase_CS"/>
</dbReference>
<dbReference type="Gene3D" id="1.10.287.4290">
    <property type="match status" value="2"/>
</dbReference>
<comment type="pathway">
    <text evidence="2">Lipid metabolism; fatty acid beta-oxidation.</text>
</comment>
<name>A0A3Q0IT41_DIACI</name>
<dbReference type="Pfam" id="PF02036">
    <property type="entry name" value="SCP2"/>
    <property type="match status" value="1"/>
</dbReference>
<keyword evidence="10" id="KW-1185">Reference proteome</keyword>
<dbReference type="InterPro" id="IPR036527">
    <property type="entry name" value="SCP2_sterol-bd_dom_sf"/>
</dbReference>
<protein>
    <recommendedName>
        <fullName evidence="8">Peroxisomal multifunctional enzyme type 2</fullName>
    </recommendedName>
</protein>
<dbReference type="CDD" id="cd05353">
    <property type="entry name" value="hydroxyacyl-CoA-like_DH_SDR_c-like"/>
    <property type="match status" value="1"/>
</dbReference>
<dbReference type="Proteomes" id="UP000079169">
    <property type="component" value="Unplaced"/>
</dbReference>
<dbReference type="InterPro" id="IPR003033">
    <property type="entry name" value="SCP2_sterol-bd_dom"/>
</dbReference>
<gene>
    <name evidence="11" type="primary">LOC103506752</name>
</gene>
<comment type="subcellular location">
    <subcellularLocation>
        <location evidence="1">Peroxisome</location>
    </subcellularLocation>
</comment>
<dbReference type="GeneID" id="103506752"/>
<evidence type="ECO:0000313" key="11">
    <source>
        <dbReference type="RefSeq" id="XP_026677530.1"/>
    </source>
</evidence>
<evidence type="ECO:0000256" key="4">
    <source>
        <dbReference type="ARBA" id="ARBA00022832"/>
    </source>
</evidence>
<proteinExistence type="inferred from homology"/>
<dbReference type="AlphaFoldDB" id="A0A3Q0IT41"/>
<dbReference type="InterPro" id="IPR051687">
    <property type="entry name" value="Peroxisomal_Beta-Oxidation"/>
</dbReference>
<dbReference type="GO" id="GO:0016491">
    <property type="term" value="F:oxidoreductase activity"/>
    <property type="evidence" value="ECO:0007669"/>
    <property type="project" value="UniProtKB-KW"/>
</dbReference>
<keyword evidence="7" id="KW-0576">Peroxisome</keyword>
<dbReference type="GO" id="GO:0006631">
    <property type="term" value="P:fatty acid metabolic process"/>
    <property type="evidence" value="ECO:0007669"/>
    <property type="project" value="UniProtKB-KW"/>
</dbReference>
<dbReference type="SUPFAM" id="SSF55718">
    <property type="entry name" value="SCP-like"/>
    <property type="match status" value="1"/>
</dbReference>